<reference evidence="2" key="1">
    <citation type="submission" date="2021-01" db="EMBL/GenBank/DDBJ databases">
        <title>Whole genome shotgun sequence of Actinoplanes capillaceus NBRC 16408.</title>
        <authorList>
            <person name="Komaki H."/>
            <person name="Tamura T."/>
        </authorList>
    </citation>
    <scope>NUCLEOTIDE SEQUENCE [LARGE SCALE GENOMIC DNA]</scope>
    <source>
        <strain evidence="2">NBRC 16408</strain>
    </source>
</reference>
<dbReference type="RefSeq" id="WP_204296177.1">
    <property type="nucleotide sequence ID" value="NZ_BAAAGQ010000012.1"/>
</dbReference>
<gene>
    <name evidence="2" type="ORF">Aca07nite_30360</name>
</gene>
<feature type="transmembrane region" description="Helical" evidence="1">
    <location>
        <begin position="49"/>
        <end position="71"/>
    </location>
</feature>
<keyword evidence="1" id="KW-1133">Transmembrane helix</keyword>
<protein>
    <submittedName>
        <fullName evidence="2">Uncharacterized protein</fullName>
    </submittedName>
</protein>
<keyword evidence="1" id="KW-0472">Membrane</keyword>
<accession>A0ABQ3WHP8</accession>
<dbReference type="EMBL" id="BOMF01000058">
    <property type="protein sequence ID" value="GID45761.1"/>
    <property type="molecule type" value="Genomic_DNA"/>
</dbReference>
<keyword evidence="1" id="KW-0812">Transmembrane</keyword>
<evidence type="ECO:0000313" key="2">
    <source>
        <dbReference type="EMBL" id="GID45761.1"/>
    </source>
</evidence>
<proteinExistence type="predicted"/>
<comment type="caution">
    <text evidence="2">The sequence shown here is derived from an EMBL/GenBank/DDBJ whole genome shotgun (WGS) entry which is preliminary data.</text>
</comment>
<organism evidence="2">
    <name type="scientific">Actinoplanes campanulatus</name>
    <dbReference type="NCBI Taxonomy" id="113559"/>
    <lineage>
        <taxon>Bacteria</taxon>
        <taxon>Bacillati</taxon>
        <taxon>Actinomycetota</taxon>
        <taxon>Actinomycetes</taxon>
        <taxon>Micromonosporales</taxon>
        <taxon>Micromonosporaceae</taxon>
        <taxon>Actinoplanes</taxon>
    </lineage>
</organism>
<feature type="transmembrane region" description="Helical" evidence="1">
    <location>
        <begin position="12"/>
        <end position="37"/>
    </location>
</feature>
<sequence length="136" mass="15610">MIGNPRYGRIGLLAMPYYLLFELLAPFVELFALILLPLGLLIDAVDVQFAWRFVLAAYGYGILVSLAALTLEEMSFHRYRRWRDIVRGFLAAIVENVGYRQALAPFQIHGAWLAWRRRAAVWGVSVRTDFDRPPDP</sequence>
<evidence type="ECO:0000256" key="1">
    <source>
        <dbReference type="SAM" id="Phobius"/>
    </source>
</evidence>
<name>A0ABQ3WHP8_9ACTN</name>